<evidence type="ECO:0000256" key="1">
    <source>
        <dbReference type="SAM" id="SignalP"/>
    </source>
</evidence>
<dbReference type="Proteomes" id="UP000238270">
    <property type="component" value="Unassembled WGS sequence"/>
</dbReference>
<name>A0A2S6Z4N4_9XANT</name>
<sequence length="257" mass="27807">MRTSILIALSFSLLACSRQSPAPAVAPPGRAETPHTQALEVGAQVLQRTAPLAGMDIHLVGFHPMKDDPHRQMEAHHFCRQVNEDFAQCALFDGDGTQANLTGVEYIISEAQFLKLPAAERRYWHPHNGEILTGQLSAPNLPLAAEKQLMRGKMNSYGKTWHTWHSADGVAPGDALPLGEPMLAWSFNRDGEADPALIARRDRAATYSTAQRRADRQDLTALARPQQGVDALRASFPAATPVPGVVEAAAADDGVKP</sequence>
<reference evidence="2 3" key="1">
    <citation type="submission" date="2016-08" db="EMBL/GenBank/DDBJ databases">
        <title>Evolution of the type three secretion system and type three effector repertoires in Xanthomonas.</title>
        <authorList>
            <person name="Merda D."/>
            <person name="Briand M."/>
            <person name="Bosis E."/>
            <person name="Rousseau C."/>
            <person name="Portier P."/>
            <person name="Jacques M.-A."/>
            <person name="Fischer-Le Saux M."/>
        </authorList>
    </citation>
    <scope>NUCLEOTIDE SEQUENCE [LARGE SCALE GENOMIC DNA]</scope>
    <source>
        <strain evidence="2 3">CFBP 3122</strain>
    </source>
</reference>
<dbReference type="EMBL" id="MIGV01000010">
    <property type="protein sequence ID" value="PPT76219.1"/>
    <property type="molecule type" value="Genomic_DNA"/>
</dbReference>
<proteinExistence type="predicted"/>
<feature type="signal peptide" evidence="1">
    <location>
        <begin position="1"/>
        <end position="26"/>
    </location>
</feature>
<dbReference type="PROSITE" id="PS51257">
    <property type="entry name" value="PROKAR_LIPOPROTEIN"/>
    <property type="match status" value="1"/>
</dbReference>
<gene>
    <name evidence="2" type="ORF">XaplCFBP3122_10850</name>
</gene>
<dbReference type="RefSeq" id="WP_104534365.1">
    <property type="nucleotide sequence ID" value="NZ_MDEB01000004.1"/>
</dbReference>
<dbReference type="PANTHER" id="PTHR31360">
    <property type="match status" value="1"/>
</dbReference>
<dbReference type="Pfam" id="PF06884">
    <property type="entry name" value="DUF1264"/>
    <property type="match status" value="1"/>
</dbReference>
<feature type="chain" id="PRO_5044070538" evidence="1">
    <location>
        <begin position="27"/>
        <end position="257"/>
    </location>
</feature>
<evidence type="ECO:0000313" key="3">
    <source>
        <dbReference type="Proteomes" id="UP000238270"/>
    </source>
</evidence>
<evidence type="ECO:0000313" key="2">
    <source>
        <dbReference type="EMBL" id="PPT76219.1"/>
    </source>
</evidence>
<organism evidence="2 3">
    <name type="scientific">Xanthomonas arboricola pv. populi</name>
    <dbReference type="NCBI Taxonomy" id="487823"/>
    <lineage>
        <taxon>Bacteria</taxon>
        <taxon>Pseudomonadati</taxon>
        <taxon>Pseudomonadota</taxon>
        <taxon>Gammaproteobacteria</taxon>
        <taxon>Lysobacterales</taxon>
        <taxon>Lysobacteraceae</taxon>
        <taxon>Xanthomonas</taxon>
    </lineage>
</organism>
<dbReference type="AlphaFoldDB" id="A0A2S6Z4N4"/>
<dbReference type="InterPro" id="IPR010686">
    <property type="entry name" value="OBAP-like"/>
</dbReference>
<protein>
    <submittedName>
        <fullName evidence="2">Outer membrane or secreted lipoprotein</fullName>
    </submittedName>
</protein>
<keyword evidence="1" id="KW-0732">Signal</keyword>
<dbReference type="PANTHER" id="PTHR31360:SF0">
    <property type="entry name" value="OIL BODY-ASSOCIATED PROTEIN 1B"/>
    <property type="match status" value="1"/>
</dbReference>
<comment type="caution">
    <text evidence="2">The sequence shown here is derived from an EMBL/GenBank/DDBJ whole genome shotgun (WGS) entry which is preliminary data.</text>
</comment>
<keyword evidence="2" id="KW-0449">Lipoprotein</keyword>
<accession>A0A2S6Z4N4</accession>